<proteinExistence type="predicted"/>
<gene>
    <name evidence="2" type="ORF">EGYM00163_LOCUS42193</name>
</gene>
<name>A0A7S4GB14_9EUGL</name>
<evidence type="ECO:0000313" key="2">
    <source>
        <dbReference type="EMBL" id="CAE0830911.1"/>
    </source>
</evidence>
<organism evidence="2">
    <name type="scientific">Eutreptiella gymnastica</name>
    <dbReference type="NCBI Taxonomy" id="73025"/>
    <lineage>
        <taxon>Eukaryota</taxon>
        <taxon>Discoba</taxon>
        <taxon>Euglenozoa</taxon>
        <taxon>Euglenida</taxon>
        <taxon>Spirocuta</taxon>
        <taxon>Euglenophyceae</taxon>
        <taxon>Eutreptiales</taxon>
        <taxon>Eutreptiaceae</taxon>
        <taxon>Eutreptiella</taxon>
    </lineage>
</organism>
<protein>
    <submittedName>
        <fullName evidence="2">Uncharacterized protein</fullName>
    </submittedName>
</protein>
<reference evidence="2" key="1">
    <citation type="submission" date="2021-01" db="EMBL/GenBank/DDBJ databases">
        <authorList>
            <person name="Corre E."/>
            <person name="Pelletier E."/>
            <person name="Niang G."/>
            <person name="Scheremetjew M."/>
            <person name="Finn R."/>
            <person name="Kale V."/>
            <person name="Holt S."/>
            <person name="Cochrane G."/>
            <person name="Meng A."/>
            <person name="Brown T."/>
            <person name="Cohen L."/>
        </authorList>
    </citation>
    <scope>NUCLEOTIDE SEQUENCE</scope>
    <source>
        <strain evidence="2">CCMP1594</strain>
    </source>
</reference>
<dbReference type="AlphaFoldDB" id="A0A7S4GB14"/>
<sequence>MGGSVRGPNGWCVPRWASNAWPQRYIGPANEADSGWVVCWATCNSGVGHSPIPSPPYPLNVALQRRTKRELQPYPQTADRWLQDRVHRHQQSNSQRMWADPALCRGPPLKCSDPQLLPQP</sequence>
<feature type="region of interest" description="Disordered" evidence="1">
    <location>
        <begin position="81"/>
        <end position="120"/>
    </location>
</feature>
<evidence type="ECO:0000256" key="1">
    <source>
        <dbReference type="SAM" id="MobiDB-lite"/>
    </source>
</evidence>
<dbReference type="EMBL" id="HBJA01122481">
    <property type="protein sequence ID" value="CAE0830911.1"/>
    <property type="molecule type" value="Transcribed_RNA"/>
</dbReference>
<accession>A0A7S4GB14</accession>